<dbReference type="PROSITE" id="PS50893">
    <property type="entry name" value="ABC_TRANSPORTER_2"/>
    <property type="match status" value="1"/>
</dbReference>
<organism evidence="8 9">
    <name type="scientific">Algimonas arctica</name>
    <dbReference type="NCBI Taxonomy" id="1479486"/>
    <lineage>
        <taxon>Bacteria</taxon>
        <taxon>Pseudomonadati</taxon>
        <taxon>Pseudomonadota</taxon>
        <taxon>Alphaproteobacteria</taxon>
        <taxon>Maricaulales</taxon>
        <taxon>Robiginitomaculaceae</taxon>
        <taxon>Algimonas</taxon>
    </lineage>
</organism>
<dbReference type="Pfam" id="PF00005">
    <property type="entry name" value="ABC_tran"/>
    <property type="match status" value="1"/>
</dbReference>
<dbReference type="SUPFAM" id="SSF52540">
    <property type="entry name" value="P-loop containing nucleoside triphosphate hydrolases"/>
    <property type="match status" value="1"/>
</dbReference>
<evidence type="ECO:0000256" key="3">
    <source>
        <dbReference type="ARBA" id="ARBA00022748"/>
    </source>
</evidence>
<dbReference type="Gene3D" id="3.40.50.300">
    <property type="entry name" value="P-loop containing nucleotide triphosphate hydrolases"/>
    <property type="match status" value="1"/>
</dbReference>
<dbReference type="PANTHER" id="PTHR43499:SF1">
    <property type="entry name" value="ABC TRANSPORTER I FAMILY MEMBER 1"/>
    <property type="match status" value="1"/>
</dbReference>
<keyword evidence="3" id="KW-0201">Cytochrome c-type biogenesis</keyword>
<dbReference type="GO" id="GO:0022857">
    <property type="term" value="F:transmembrane transporter activity"/>
    <property type="evidence" value="ECO:0007669"/>
    <property type="project" value="InterPro"/>
</dbReference>
<dbReference type="NCBIfam" id="TIGR01189">
    <property type="entry name" value="ccmA"/>
    <property type="match status" value="1"/>
</dbReference>
<evidence type="ECO:0000256" key="5">
    <source>
        <dbReference type="ARBA" id="ARBA00022967"/>
    </source>
</evidence>
<evidence type="ECO:0000256" key="4">
    <source>
        <dbReference type="ARBA" id="ARBA00022840"/>
    </source>
</evidence>
<dbReference type="InterPro" id="IPR005895">
    <property type="entry name" value="ABC_transptr_haem_export_CcmA"/>
</dbReference>
<evidence type="ECO:0000256" key="1">
    <source>
        <dbReference type="ARBA" id="ARBA00022448"/>
    </source>
</evidence>
<dbReference type="GO" id="GO:0017004">
    <property type="term" value="P:cytochrome complex assembly"/>
    <property type="evidence" value="ECO:0007669"/>
    <property type="project" value="UniProtKB-KW"/>
</dbReference>
<dbReference type="InterPro" id="IPR003593">
    <property type="entry name" value="AAA+_ATPase"/>
</dbReference>
<dbReference type="InterPro" id="IPR003439">
    <property type="entry name" value="ABC_transporter-like_ATP-bd"/>
</dbReference>
<keyword evidence="2" id="KW-0547">Nucleotide-binding</keyword>
<evidence type="ECO:0000313" key="9">
    <source>
        <dbReference type="Proteomes" id="UP000634004"/>
    </source>
</evidence>
<keyword evidence="4 8" id="KW-0067">ATP-binding</keyword>
<reference evidence="8" key="2">
    <citation type="submission" date="2020-09" db="EMBL/GenBank/DDBJ databases">
        <authorList>
            <person name="Sun Q."/>
            <person name="Kim S."/>
        </authorList>
    </citation>
    <scope>NUCLEOTIDE SEQUENCE</scope>
    <source>
        <strain evidence="8">KCTC 32513</strain>
    </source>
</reference>
<evidence type="ECO:0000256" key="2">
    <source>
        <dbReference type="ARBA" id="ARBA00022741"/>
    </source>
</evidence>
<evidence type="ECO:0000313" key="8">
    <source>
        <dbReference type="EMBL" id="GHA81860.1"/>
    </source>
</evidence>
<dbReference type="GO" id="GO:0005524">
    <property type="term" value="F:ATP binding"/>
    <property type="evidence" value="ECO:0007669"/>
    <property type="project" value="UniProtKB-KW"/>
</dbReference>
<comment type="caution">
    <text evidence="8">The sequence shown here is derived from an EMBL/GenBank/DDBJ whole genome shotgun (WGS) entry which is preliminary data.</text>
</comment>
<dbReference type="InterPro" id="IPR027417">
    <property type="entry name" value="P-loop_NTPase"/>
</dbReference>
<name>A0A8J3G0X2_9PROT</name>
<keyword evidence="6" id="KW-0472">Membrane</keyword>
<dbReference type="Proteomes" id="UP000634004">
    <property type="component" value="Unassembled WGS sequence"/>
</dbReference>
<reference evidence="8" key="1">
    <citation type="journal article" date="2014" name="Int. J. Syst. Evol. Microbiol.">
        <title>Complete genome sequence of Corynebacterium casei LMG S-19264T (=DSM 44701T), isolated from a smear-ripened cheese.</title>
        <authorList>
            <consortium name="US DOE Joint Genome Institute (JGI-PGF)"/>
            <person name="Walter F."/>
            <person name="Albersmeier A."/>
            <person name="Kalinowski J."/>
            <person name="Ruckert C."/>
        </authorList>
    </citation>
    <scope>NUCLEOTIDE SEQUENCE</scope>
    <source>
        <strain evidence="8">KCTC 32513</strain>
    </source>
</reference>
<keyword evidence="5" id="KW-1278">Translocase</keyword>
<dbReference type="InterPro" id="IPR017871">
    <property type="entry name" value="ABC_transporter-like_CS"/>
</dbReference>
<keyword evidence="1" id="KW-0813">Transport</keyword>
<dbReference type="SMART" id="SM00382">
    <property type="entry name" value="AAA"/>
    <property type="match status" value="1"/>
</dbReference>
<dbReference type="EMBL" id="BMZH01000001">
    <property type="protein sequence ID" value="GHA81860.1"/>
    <property type="molecule type" value="Genomic_DNA"/>
</dbReference>
<gene>
    <name evidence="8" type="primary">ccmA</name>
    <name evidence="8" type="ORF">GCM10009069_01170</name>
</gene>
<keyword evidence="9" id="KW-1185">Reference proteome</keyword>
<evidence type="ECO:0000256" key="6">
    <source>
        <dbReference type="ARBA" id="ARBA00023136"/>
    </source>
</evidence>
<proteinExistence type="predicted"/>
<dbReference type="GO" id="GO:0016887">
    <property type="term" value="F:ATP hydrolysis activity"/>
    <property type="evidence" value="ECO:0007669"/>
    <property type="project" value="InterPro"/>
</dbReference>
<evidence type="ECO:0000259" key="7">
    <source>
        <dbReference type="PROSITE" id="PS50893"/>
    </source>
</evidence>
<dbReference type="RefSeq" id="WP_189494289.1">
    <property type="nucleotide sequence ID" value="NZ_BMZH01000001.1"/>
</dbReference>
<dbReference type="AlphaFoldDB" id="A0A8J3G0X2"/>
<dbReference type="PANTHER" id="PTHR43499">
    <property type="entry name" value="ABC TRANSPORTER I FAMILY MEMBER 1"/>
    <property type="match status" value="1"/>
</dbReference>
<accession>A0A8J3G0X2</accession>
<protein>
    <submittedName>
        <fullName evidence="8">Cytochrome c biogenesis ATP-binding export protein CcmA</fullName>
    </submittedName>
</protein>
<feature type="domain" description="ABC transporter" evidence="7">
    <location>
        <begin position="9"/>
        <end position="211"/>
    </location>
</feature>
<dbReference type="PROSITE" id="PS00211">
    <property type="entry name" value="ABC_TRANSPORTER_1"/>
    <property type="match status" value="1"/>
</dbReference>
<sequence length="213" mass="22920">MDVRHNIRLLIDQLSLSRGDRTLIHGLSLCVEPGQALWLTGPNGIGKTTLLLACAALLSPDEGDIRWTSEDRNIPANQALAYAAHRGPERSELRLGEELSFWQTLLNDDMSLNDRLTSVGLQDRDDTPVAGLSAGQIRRLSLARLMASNRAAWLMDEPLSGLDVDGRALVTETLSQHLARGGLAIIASHQPVPIIGVTAKKLVLEPAISGAAS</sequence>